<evidence type="ECO:0000256" key="7">
    <source>
        <dbReference type="ARBA" id="ARBA00022842"/>
    </source>
</evidence>
<organism evidence="12 13">
    <name type="scientific">Pseudooceanicola sediminis</name>
    <dbReference type="NCBI Taxonomy" id="2211117"/>
    <lineage>
        <taxon>Bacteria</taxon>
        <taxon>Pseudomonadati</taxon>
        <taxon>Pseudomonadota</taxon>
        <taxon>Alphaproteobacteria</taxon>
        <taxon>Rhodobacterales</taxon>
        <taxon>Paracoccaceae</taxon>
        <taxon>Pseudooceanicola</taxon>
    </lineage>
</organism>
<dbReference type="RefSeq" id="WP_119398137.1">
    <property type="nucleotide sequence ID" value="NZ_QWJJ01000004.1"/>
</dbReference>
<feature type="domain" description="PurM-like N-terminal" evidence="9">
    <location>
        <begin position="435"/>
        <end position="550"/>
    </location>
</feature>
<dbReference type="Pfam" id="PF02769">
    <property type="entry name" value="AIRS_C"/>
    <property type="match status" value="2"/>
</dbReference>
<dbReference type="UniPathway" id="UPA00074">
    <property type="reaction ID" value="UER00128"/>
</dbReference>
<dbReference type="Pfam" id="PF00586">
    <property type="entry name" value="AIRS"/>
    <property type="match status" value="2"/>
</dbReference>
<evidence type="ECO:0000259" key="11">
    <source>
        <dbReference type="Pfam" id="PF18072"/>
    </source>
</evidence>
<dbReference type="GO" id="GO:0005524">
    <property type="term" value="F:ATP binding"/>
    <property type="evidence" value="ECO:0007669"/>
    <property type="project" value="UniProtKB-UniRule"/>
</dbReference>
<comment type="pathway">
    <text evidence="8">Purine metabolism; IMP biosynthesis via de novo pathway; 5-amino-1-(5-phospho-D-ribosyl)imidazole from N(2)-formyl-N(1)-(5-phospho-D-ribosyl)glycinamide: step 1/2.</text>
</comment>
<keyword evidence="5 8" id="KW-0658">Purine biosynthesis</keyword>
<comment type="catalytic activity">
    <reaction evidence="8">
        <text>N(2)-formyl-N(1)-(5-phospho-beta-D-ribosyl)glycinamide + L-glutamine + ATP + H2O = 2-formamido-N(1)-(5-O-phospho-beta-D-ribosyl)acetamidine + L-glutamate + ADP + phosphate + H(+)</text>
        <dbReference type="Rhea" id="RHEA:17129"/>
        <dbReference type="ChEBI" id="CHEBI:15377"/>
        <dbReference type="ChEBI" id="CHEBI:15378"/>
        <dbReference type="ChEBI" id="CHEBI:29985"/>
        <dbReference type="ChEBI" id="CHEBI:30616"/>
        <dbReference type="ChEBI" id="CHEBI:43474"/>
        <dbReference type="ChEBI" id="CHEBI:58359"/>
        <dbReference type="ChEBI" id="CHEBI:147286"/>
        <dbReference type="ChEBI" id="CHEBI:147287"/>
        <dbReference type="ChEBI" id="CHEBI:456216"/>
        <dbReference type="EC" id="6.3.5.3"/>
    </reaction>
</comment>
<dbReference type="EC" id="6.3.5.3" evidence="8"/>
<dbReference type="SUPFAM" id="SSF55326">
    <property type="entry name" value="PurM N-terminal domain-like"/>
    <property type="match status" value="2"/>
</dbReference>
<feature type="binding site" evidence="8">
    <location>
        <position position="91"/>
    </location>
    <ligand>
        <name>Mg(2+)</name>
        <dbReference type="ChEBI" id="CHEBI:18420"/>
        <label>1</label>
    </ligand>
</feature>
<dbReference type="GO" id="GO:0006189">
    <property type="term" value="P:'de novo' IMP biosynthetic process"/>
    <property type="evidence" value="ECO:0007669"/>
    <property type="project" value="UniProtKB-UniRule"/>
</dbReference>
<dbReference type="EMBL" id="QWJJ01000004">
    <property type="protein sequence ID" value="RII39703.1"/>
    <property type="molecule type" value="Genomic_DNA"/>
</dbReference>
<dbReference type="InterPro" id="IPR016188">
    <property type="entry name" value="PurM-like_N"/>
</dbReference>
<evidence type="ECO:0000256" key="8">
    <source>
        <dbReference type="HAMAP-Rule" id="MF_00420"/>
    </source>
</evidence>
<feature type="domain" description="PurM-like C-terminal" evidence="10">
    <location>
        <begin position="562"/>
        <end position="693"/>
    </location>
</feature>
<evidence type="ECO:0000313" key="13">
    <source>
        <dbReference type="Proteomes" id="UP000265848"/>
    </source>
</evidence>
<sequence>MQEPAITEALIASHGIKPEEYAEVLRIIGREPTFTELGIFSAMWNEHCSYKSSKKWLRTLPTTGPQVICGPGENAGVVDIGDGQAVVFKMESHNHPSYIEPYQGAATGVGGILRDVFTMGARPVAAMNSLSFGDPALAKTRQLVHGVVEGVGGYGNCFGVPTVGGEVRFDPAYNGNCLVNAFAAGLADADKIFYSAASGVGMPVVYLGAKTGRDGVGGATMASAEFDDTIEEKRPTVQVGDPFTEKRLMEACLELMQTGAVISIQDMGAAGLTCSAVEMGDKGQLGVKLNLNLVPCREENMTAYEMMLSESQERMLMVLRPEKEDVARAVFEKWDLDFAIVGETIAEDRFLIEHNGQVMADLPLRALSGNAPEYDRPHVPTPPAEPLLEIPSVDPIDGLRALISSPNYASKHWVYDQYDSMVMADTTRGPGLGSGIIRVHGTKKALAFTSDVTPRYVKANPVEGGKQAVAEAYRNLSAVGALPLASTDNLNFGNPEKPEIMGQFVGAIQGIGLAVAALDMPIVSGNVSLYNETDGSGILPTPTIGAVGLIADASKAITGKARDGHVLLMVGDLGSHLGQSALLAEVFNRVEGDAPPVDLEVEKRNGTFIRENTDWITACTDISDGGLALAAFEMAEAAGSGVTLTTSDQAELFGEDQGRYLIACNFDSAEALMVNAGRAGVPLHSVGKFGGDNVTFGGQSAPLSDLAALYRSSFAAAFA</sequence>
<evidence type="ECO:0000259" key="9">
    <source>
        <dbReference type="Pfam" id="PF00586"/>
    </source>
</evidence>
<dbReference type="Gene3D" id="3.30.1330.10">
    <property type="entry name" value="PurM-like, N-terminal domain"/>
    <property type="match status" value="2"/>
</dbReference>
<keyword evidence="6 8" id="KW-0067">ATP-binding</keyword>
<reference evidence="12 13" key="1">
    <citation type="submission" date="2018-08" db="EMBL/GenBank/DDBJ databases">
        <title>Pseudooceanicola sediminis CY03 in the family Rhodobacteracea.</title>
        <authorList>
            <person name="Zhang Y.-J."/>
        </authorList>
    </citation>
    <scope>NUCLEOTIDE SEQUENCE [LARGE SCALE GENOMIC DNA]</scope>
    <source>
        <strain evidence="12 13">CY03</strain>
    </source>
</reference>
<accession>A0A399J2Q1</accession>
<dbReference type="InterPro" id="IPR036921">
    <property type="entry name" value="PurM-like_N_sf"/>
</dbReference>
<dbReference type="Proteomes" id="UP000265848">
    <property type="component" value="Unassembled WGS sequence"/>
</dbReference>
<evidence type="ECO:0000256" key="3">
    <source>
        <dbReference type="ARBA" id="ARBA00022723"/>
    </source>
</evidence>
<evidence type="ECO:0000313" key="12">
    <source>
        <dbReference type="EMBL" id="RII39703.1"/>
    </source>
</evidence>
<evidence type="ECO:0000256" key="1">
    <source>
        <dbReference type="ARBA" id="ARBA00022490"/>
    </source>
</evidence>
<dbReference type="SUPFAM" id="SSF56042">
    <property type="entry name" value="PurM C-terminal domain-like"/>
    <property type="match status" value="2"/>
</dbReference>
<evidence type="ECO:0000256" key="2">
    <source>
        <dbReference type="ARBA" id="ARBA00022598"/>
    </source>
</evidence>
<proteinExistence type="inferred from homology"/>
<comment type="caution">
    <text evidence="12">The sequence shown here is derived from an EMBL/GenBank/DDBJ whole genome shotgun (WGS) entry which is preliminary data.</text>
</comment>
<dbReference type="NCBIfam" id="TIGR01736">
    <property type="entry name" value="FGAM_synth_II"/>
    <property type="match status" value="1"/>
</dbReference>
<comment type="caution">
    <text evidence="8">Lacks conserved residue(s) required for the propagation of feature annotation.</text>
</comment>
<dbReference type="OrthoDB" id="9804441at2"/>
<dbReference type="CDD" id="cd02203">
    <property type="entry name" value="PurL_repeat1"/>
    <property type="match status" value="1"/>
</dbReference>
<dbReference type="AlphaFoldDB" id="A0A399J2Q1"/>
<feature type="domain" description="PurM-like C-terminal" evidence="10">
    <location>
        <begin position="200"/>
        <end position="350"/>
    </location>
</feature>
<feature type="binding site" evidence="8">
    <location>
        <position position="89"/>
    </location>
    <ligand>
        <name>ATP</name>
        <dbReference type="ChEBI" id="CHEBI:30616"/>
    </ligand>
</feature>
<evidence type="ECO:0000256" key="6">
    <source>
        <dbReference type="ARBA" id="ARBA00022840"/>
    </source>
</evidence>
<feature type="binding site" evidence="8">
    <location>
        <position position="488"/>
    </location>
    <ligand>
        <name>ATP</name>
        <dbReference type="ChEBI" id="CHEBI:30616"/>
    </ligand>
</feature>
<dbReference type="FunFam" id="3.30.1330.10:FF:000004">
    <property type="entry name" value="Phosphoribosylformylglycinamidine synthase subunit PurL"/>
    <property type="match status" value="1"/>
</dbReference>
<feature type="binding site" evidence="8">
    <location>
        <position position="50"/>
    </location>
    <ligand>
        <name>ATP</name>
        <dbReference type="ChEBI" id="CHEBI:30616"/>
    </ligand>
</feature>
<evidence type="ECO:0000256" key="5">
    <source>
        <dbReference type="ARBA" id="ARBA00022755"/>
    </source>
</evidence>
<dbReference type="PANTHER" id="PTHR43555:SF1">
    <property type="entry name" value="PHOSPHORIBOSYLFORMYLGLYCINAMIDINE SYNTHASE SUBUNIT PURL"/>
    <property type="match status" value="1"/>
</dbReference>
<dbReference type="InterPro" id="IPR041609">
    <property type="entry name" value="PurL_linker"/>
</dbReference>
<comment type="function">
    <text evidence="8">Part of the phosphoribosylformylglycinamidine synthase complex involved in the purines biosynthetic pathway. Catalyzes the ATP-dependent conversion of formylglycinamide ribonucleotide (FGAR) and glutamine to yield formylglycinamidine ribonucleotide (FGAM) and glutamate. The FGAM synthase complex is composed of three subunits. PurQ produces an ammonia molecule by converting glutamine to glutamate. PurL transfers the ammonia molecule to FGAR to form FGAM in an ATP-dependent manner. PurS interacts with PurQ and PurL and is thought to assist in the transfer of the ammonia molecule from PurQ to PurL.</text>
</comment>
<dbReference type="PIRSF" id="PIRSF001587">
    <property type="entry name" value="FGAM_synthase_II"/>
    <property type="match status" value="1"/>
</dbReference>
<feature type="binding site" evidence="8">
    <location>
        <begin position="310"/>
        <end position="312"/>
    </location>
    <ligand>
        <name>substrate</name>
    </ligand>
</feature>
<dbReference type="GO" id="GO:0004642">
    <property type="term" value="F:phosphoribosylformylglycinamidine synthase activity"/>
    <property type="evidence" value="ECO:0007669"/>
    <property type="project" value="UniProtKB-UniRule"/>
</dbReference>
<name>A0A399J2Q1_9RHOB</name>
<dbReference type="NCBIfam" id="NF002290">
    <property type="entry name" value="PRK01213.1"/>
    <property type="match status" value="1"/>
</dbReference>
<feature type="binding site" evidence="8">
    <location>
        <position position="238"/>
    </location>
    <ligand>
        <name>substrate</name>
    </ligand>
</feature>
<comment type="subcellular location">
    <subcellularLocation>
        <location evidence="8">Cytoplasm</location>
    </subcellularLocation>
</comment>
<keyword evidence="2 8" id="KW-0436">Ligase</keyword>
<feature type="active site" evidence="8">
    <location>
        <position position="47"/>
    </location>
</feature>
<comment type="subunit">
    <text evidence="8">Monomer. Part of the FGAM synthase complex composed of 1 PurL, 1 PurQ and 2 PurS subunits.</text>
</comment>
<dbReference type="CDD" id="cd02204">
    <property type="entry name" value="PurL_repeat2"/>
    <property type="match status" value="1"/>
</dbReference>
<gene>
    <name evidence="8 12" type="primary">purL</name>
    <name evidence="12" type="ORF">DL237_06050</name>
</gene>
<feature type="binding site" evidence="8">
    <location>
        <position position="115"/>
    </location>
    <ligand>
        <name>Mg(2+)</name>
        <dbReference type="ChEBI" id="CHEBI:18420"/>
        <label>2</label>
    </ligand>
</feature>
<keyword evidence="7 8" id="KW-0460">Magnesium</keyword>
<dbReference type="Gene3D" id="3.90.650.10">
    <property type="entry name" value="PurM-like C-terminal domain"/>
    <property type="match status" value="2"/>
</dbReference>
<feature type="binding site" evidence="8">
    <location>
        <begin position="92"/>
        <end position="95"/>
    </location>
    <ligand>
        <name>substrate</name>
    </ligand>
</feature>
<dbReference type="GO" id="GO:0005737">
    <property type="term" value="C:cytoplasm"/>
    <property type="evidence" value="ECO:0007669"/>
    <property type="project" value="UniProtKB-SubCell"/>
</dbReference>
<protein>
    <recommendedName>
        <fullName evidence="8">Phosphoribosylformylglycinamidine synthase subunit PurL</fullName>
        <shortName evidence="8">FGAM synthase</shortName>
        <ecNumber evidence="8">6.3.5.3</ecNumber>
    </recommendedName>
    <alternativeName>
        <fullName evidence="8">Formylglycinamide ribonucleotide amidotransferase subunit II</fullName>
        <shortName evidence="8">FGAR amidotransferase II</shortName>
        <shortName evidence="8">FGAR-AT II</shortName>
    </alternativeName>
    <alternativeName>
        <fullName evidence="8">Glutamine amidotransferase PurL</fullName>
    </alternativeName>
    <alternativeName>
        <fullName evidence="8">Phosphoribosylformylglycinamidine synthase subunit II</fullName>
    </alternativeName>
</protein>
<comment type="similarity">
    <text evidence="8">Belongs to the FGAMS family.</text>
</comment>
<dbReference type="InterPro" id="IPR036676">
    <property type="entry name" value="PurM-like_C_sf"/>
</dbReference>
<evidence type="ECO:0000259" key="10">
    <source>
        <dbReference type="Pfam" id="PF02769"/>
    </source>
</evidence>
<feature type="binding site" evidence="8">
    <location>
        <position position="525"/>
    </location>
    <ligand>
        <name>ATP</name>
        <dbReference type="ChEBI" id="CHEBI:30616"/>
    </ligand>
</feature>
<dbReference type="PANTHER" id="PTHR43555">
    <property type="entry name" value="PHOSPHORIBOSYLFORMYLGLYCINAMIDINE SYNTHASE SUBUNIT PURL"/>
    <property type="match status" value="1"/>
</dbReference>
<dbReference type="HAMAP" id="MF_00420">
    <property type="entry name" value="PurL_2"/>
    <property type="match status" value="1"/>
</dbReference>
<feature type="domain" description="Phosphoribosylformylglycinamidine synthase linker" evidence="11">
    <location>
        <begin position="15"/>
        <end position="51"/>
    </location>
</feature>
<feature type="active site" description="Proton acceptor" evidence="8">
    <location>
        <position position="93"/>
    </location>
</feature>
<evidence type="ECO:0000256" key="4">
    <source>
        <dbReference type="ARBA" id="ARBA00022741"/>
    </source>
</evidence>
<dbReference type="InterPro" id="IPR010074">
    <property type="entry name" value="PRibForGlyAmidine_synth_PurL"/>
</dbReference>
<dbReference type="InterPro" id="IPR010918">
    <property type="entry name" value="PurM-like_C_dom"/>
</dbReference>
<keyword evidence="3 8" id="KW-0479">Metal-binding</keyword>
<keyword evidence="13" id="KW-1185">Reference proteome</keyword>
<keyword evidence="4 8" id="KW-0547">Nucleotide-binding</keyword>
<feature type="binding site" evidence="8">
    <location>
        <position position="266"/>
    </location>
    <ligand>
        <name>Mg(2+)</name>
        <dbReference type="ChEBI" id="CHEBI:18420"/>
        <label>2</label>
    </ligand>
</feature>
<feature type="binding site" evidence="8">
    <location>
        <position position="526"/>
    </location>
    <ligand>
        <name>Mg(2+)</name>
        <dbReference type="ChEBI" id="CHEBI:18420"/>
        <label>1</label>
    </ligand>
</feature>
<feature type="binding site" evidence="8">
    <location>
        <position position="528"/>
    </location>
    <ligand>
        <name>substrate</name>
    </ligand>
</feature>
<keyword evidence="1 8" id="KW-0963">Cytoplasm</keyword>
<feature type="binding site" evidence="8">
    <location>
        <position position="114"/>
    </location>
    <ligand>
        <name>substrate</name>
    </ligand>
</feature>
<feature type="domain" description="PurM-like N-terminal" evidence="9">
    <location>
        <begin position="72"/>
        <end position="186"/>
    </location>
</feature>
<dbReference type="Pfam" id="PF18072">
    <property type="entry name" value="FGAR-AT_linker"/>
    <property type="match status" value="1"/>
</dbReference>
<dbReference type="GO" id="GO:0000287">
    <property type="term" value="F:magnesium ion binding"/>
    <property type="evidence" value="ECO:0007669"/>
    <property type="project" value="UniProtKB-UniRule"/>
</dbReference>